<gene>
    <name evidence="10" type="ORF">O3H35_02135</name>
    <name evidence="9" type="ORF">O3H54_08715</name>
</gene>
<dbReference type="Gene3D" id="1.10.10.10">
    <property type="entry name" value="Winged helix-like DNA-binding domain superfamily/Winged helix DNA-binding domain"/>
    <property type="match status" value="1"/>
</dbReference>
<keyword evidence="3" id="KW-0238">DNA-binding</keyword>
<dbReference type="Proteomes" id="UP001074446">
    <property type="component" value="Unassembled WGS sequence"/>
</dbReference>
<evidence type="ECO:0000256" key="4">
    <source>
        <dbReference type="ARBA" id="ARBA00023163"/>
    </source>
</evidence>
<dbReference type="RefSeq" id="WP_048082261.1">
    <property type="nucleotide sequence ID" value="NZ_JAPVER010000020.1"/>
</dbReference>
<dbReference type="PANTHER" id="PTHR42756">
    <property type="entry name" value="TRANSCRIPTIONAL REGULATOR, MARR"/>
    <property type="match status" value="1"/>
</dbReference>
<dbReference type="SMART" id="SM00347">
    <property type="entry name" value="HTH_MARR"/>
    <property type="match status" value="1"/>
</dbReference>
<evidence type="ECO:0000256" key="2">
    <source>
        <dbReference type="ARBA" id="ARBA00023015"/>
    </source>
</evidence>
<comment type="subcellular location">
    <subcellularLocation>
        <location evidence="1">Cytoplasm</location>
    </subcellularLocation>
</comment>
<dbReference type="EMBL" id="JAPVER010000020">
    <property type="protein sequence ID" value="MCZ3365963.1"/>
    <property type="molecule type" value="Genomic_DNA"/>
</dbReference>
<dbReference type="InterPro" id="IPR055166">
    <property type="entry name" value="Transc_reg_Sar_Rot_HTH"/>
</dbReference>
<feature type="domain" description="HTH marR-type" evidence="8">
    <location>
        <begin position="3"/>
        <end position="141"/>
    </location>
</feature>
<dbReference type="InterPro" id="IPR036388">
    <property type="entry name" value="WH-like_DNA-bd_sf"/>
</dbReference>
<dbReference type="EMBL" id="JAPVES010000024">
    <property type="protein sequence ID" value="MCZ3371428.1"/>
    <property type="molecule type" value="Genomic_DNA"/>
</dbReference>
<dbReference type="InterPro" id="IPR000835">
    <property type="entry name" value="HTH_MarR-typ"/>
</dbReference>
<dbReference type="GO" id="GO:0003700">
    <property type="term" value="F:DNA-binding transcription factor activity"/>
    <property type="evidence" value="ECO:0007669"/>
    <property type="project" value="InterPro"/>
</dbReference>
<evidence type="ECO:0000256" key="5">
    <source>
        <dbReference type="ARBA" id="ARBA00046337"/>
    </source>
</evidence>
<evidence type="ECO:0000256" key="7">
    <source>
        <dbReference type="ARBA" id="ARBA00047207"/>
    </source>
</evidence>
<evidence type="ECO:0000256" key="1">
    <source>
        <dbReference type="ARBA" id="ARBA00004496"/>
    </source>
</evidence>
<sequence>MDVAEIWEYLERVEKVIHSKHHKAAKKYGLTLEQFHLLIELDELELDIISEKALPPTIGEIAADMGNAPHTLSGRIKRLEKKGLIKKIRDEKDLRINRVVFTEKGQDLINTIKKETGDEFIHKAAKMDEKTLKDLLNGLKELNESLSE</sequence>
<dbReference type="InterPro" id="IPR036390">
    <property type="entry name" value="WH_DNA-bd_sf"/>
</dbReference>
<accession>A0A9E5DNL5</accession>
<reference evidence="10" key="1">
    <citation type="submission" date="2022-12" db="EMBL/GenBank/DDBJ databases">
        <title>Reclassification of two methanogenic archaea species isolated from the Kolyma lowland permafrost.</title>
        <authorList>
            <person name="Trubitsyn V.E."/>
            <person name="Rivkina E.M."/>
            <person name="Shcherbakova V.A."/>
        </authorList>
    </citation>
    <scope>NUCLEOTIDE SEQUENCE</scope>
    <source>
        <strain evidence="9">M2</strain>
        <strain evidence="10">MK4</strain>
    </source>
</reference>
<organism evidence="10">
    <name type="scientific">Methanobacterium veterum</name>
    <dbReference type="NCBI Taxonomy" id="408577"/>
    <lineage>
        <taxon>Archaea</taxon>
        <taxon>Methanobacteriati</taxon>
        <taxon>Methanobacteriota</taxon>
        <taxon>Methanomada group</taxon>
        <taxon>Methanobacteria</taxon>
        <taxon>Methanobacteriales</taxon>
        <taxon>Methanobacteriaceae</taxon>
        <taxon>Methanobacterium</taxon>
    </lineage>
</organism>
<evidence type="ECO:0000313" key="10">
    <source>
        <dbReference type="EMBL" id="MCZ3371428.1"/>
    </source>
</evidence>
<evidence type="ECO:0000313" key="11">
    <source>
        <dbReference type="Proteomes" id="UP001068021"/>
    </source>
</evidence>
<dbReference type="SUPFAM" id="SSF46785">
    <property type="entry name" value="Winged helix' DNA-binding domain"/>
    <property type="match status" value="1"/>
</dbReference>
<evidence type="ECO:0000313" key="9">
    <source>
        <dbReference type="EMBL" id="MCZ3365963.1"/>
    </source>
</evidence>
<comment type="caution">
    <text evidence="10">The sequence shown here is derived from an EMBL/GenBank/DDBJ whole genome shotgun (WGS) entry which is preliminary data.</text>
</comment>
<dbReference type="GO" id="GO:0003677">
    <property type="term" value="F:DNA binding"/>
    <property type="evidence" value="ECO:0007669"/>
    <property type="project" value="UniProtKB-KW"/>
</dbReference>
<dbReference type="GO" id="GO:0005737">
    <property type="term" value="C:cytoplasm"/>
    <property type="evidence" value="ECO:0007669"/>
    <property type="project" value="UniProtKB-SubCell"/>
</dbReference>
<keyword evidence="11" id="KW-1185">Reference proteome</keyword>
<dbReference type="PANTHER" id="PTHR42756:SF1">
    <property type="entry name" value="TRANSCRIPTIONAL REPRESSOR OF EMRAB OPERON"/>
    <property type="match status" value="1"/>
</dbReference>
<dbReference type="Pfam" id="PF22381">
    <property type="entry name" value="Staph_reg_Sar_Rot"/>
    <property type="match status" value="1"/>
</dbReference>
<keyword evidence="2" id="KW-0805">Transcription regulation</keyword>
<evidence type="ECO:0000256" key="6">
    <source>
        <dbReference type="ARBA" id="ARBA00047188"/>
    </source>
</evidence>
<comment type="similarity">
    <text evidence="5">Belongs to the SarZ family.</text>
</comment>
<protein>
    <recommendedName>
        <fullName evidence="6">HTH-type transcriptional regulator SarZ</fullName>
    </recommendedName>
    <alternativeName>
        <fullName evidence="7">Staphylococcal accessory regulator Z</fullName>
    </alternativeName>
</protein>
<keyword evidence="4" id="KW-0804">Transcription</keyword>
<evidence type="ECO:0000256" key="3">
    <source>
        <dbReference type="ARBA" id="ARBA00023125"/>
    </source>
</evidence>
<proteinExistence type="inferred from homology"/>
<name>A0A9E5DNL5_9EURY</name>
<dbReference type="AlphaFoldDB" id="A0A9E5DNL5"/>
<dbReference type="Proteomes" id="UP001068021">
    <property type="component" value="Unassembled WGS sequence"/>
</dbReference>
<dbReference type="PROSITE" id="PS50995">
    <property type="entry name" value="HTH_MARR_2"/>
    <property type="match status" value="1"/>
</dbReference>
<evidence type="ECO:0000259" key="8">
    <source>
        <dbReference type="PROSITE" id="PS50995"/>
    </source>
</evidence>